<dbReference type="PANTHER" id="PTHR10127">
    <property type="entry name" value="DISCOIDIN, CUB, EGF, LAMININ , AND ZINC METALLOPROTEASE DOMAIN CONTAINING"/>
    <property type="match status" value="1"/>
</dbReference>
<evidence type="ECO:0000313" key="3">
    <source>
        <dbReference type="EMBL" id="OIN56381.1"/>
    </source>
</evidence>
<dbReference type="GO" id="GO:0008270">
    <property type="term" value="F:zinc ion binding"/>
    <property type="evidence" value="ECO:0007669"/>
    <property type="project" value="UniProtKB-UniRule"/>
</dbReference>
<keyword evidence="4" id="KW-1185">Reference proteome</keyword>
<dbReference type="PRINTS" id="PR00480">
    <property type="entry name" value="ASTACIN"/>
</dbReference>
<evidence type="ECO:0000259" key="2">
    <source>
        <dbReference type="PROSITE" id="PS51864"/>
    </source>
</evidence>
<dbReference type="CDD" id="cd04280">
    <property type="entry name" value="ZnMc_astacin_like"/>
    <property type="match status" value="1"/>
</dbReference>
<dbReference type="Proteomes" id="UP000181790">
    <property type="component" value="Unassembled WGS sequence"/>
</dbReference>
<comment type="caution">
    <text evidence="1">Lacks conserved residue(s) required for the propagation of feature annotation.</text>
</comment>
<dbReference type="Pfam" id="PF01400">
    <property type="entry name" value="Astacin"/>
    <property type="match status" value="1"/>
</dbReference>
<dbReference type="Gene3D" id="3.40.390.10">
    <property type="entry name" value="Collagenase (Catalytic Domain)"/>
    <property type="match status" value="1"/>
</dbReference>
<keyword evidence="1" id="KW-0862">Zinc</keyword>
<proteinExistence type="predicted"/>
<accession>A0A1S2VCB8</accession>
<keyword evidence="1" id="KW-0645">Protease</keyword>
<evidence type="ECO:0000313" key="4">
    <source>
        <dbReference type="Proteomes" id="UP000181790"/>
    </source>
</evidence>
<feature type="active site" evidence="1">
    <location>
        <position position="151"/>
    </location>
</feature>
<dbReference type="GO" id="GO:0004222">
    <property type="term" value="F:metalloendopeptidase activity"/>
    <property type="evidence" value="ECO:0007669"/>
    <property type="project" value="UniProtKB-UniRule"/>
</dbReference>
<dbReference type="PROSITE" id="PS51864">
    <property type="entry name" value="ASTACIN"/>
    <property type="match status" value="1"/>
</dbReference>
<dbReference type="PANTHER" id="PTHR10127:SF850">
    <property type="entry name" value="METALLOENDOPEPTIDASE"/>
    <property type="match status" value="1"/>
</dbReference>
<feature type="domain" description="Peptidase M12A" evidence="2">
    <location>
        <begin position="61"/>
        <end position="252"/>
    </location>
</feature>
<name>A0A1S2VCB8_9BACT</name>
<keyword evidence="1" id="KW-0378">Hydrolase</keyword>
<dbReference type="InterPro" id="IPR001506">
    <property type="entry name" value="Peptidase_M12A"/>
</dbReference>
<dbReference type="SUPFAM" id="SSF55486">
    <property type="entry name" value="Metalloproteases ('zincins'), catalytic domain"/>
    <property type="match status" value="1"/>
</dbReference>
<dbReference type="InterPro" id="IPR024079">
    <property type="entry name" value="MetalloPept_cat_dom_sf"/>
</dbReference>
<organism evidence="3 4">
    <name type="scientific">Arsenicibacter rosenii</name>
    <dbReference type="NCBI Taxonomy" id="1750698"/>
    <lineage>
        <taxon>Bacteria</taxon>
        <taxon>Pseudomonadati</taxon>
        <taxon>Bacteroidota</taxon>
        <taxon>Cytophagia</taxon>
        <taxon>Cytophagales</taxon>
        <taxon>Spirosomataceae</taxon>
        <taxon>Arsenicibacter</taxon>
    </lineage>
</organism>
<sequence length="252" mass="27892">MSNFTPQTVAESAYPGQTGEIRKAYFKNAPINYQVINGESVFQNDIILHDHELSGEPVASEGTGRTRSTAKWPNKIVYYVIDPNLPNPQRVYDAMAHWEANTSIRFVARTTQRGYVLFRNGSGCSANVGYSGSLQYVNLGGGCSVGNTIHEIGHVVGLWHEHTRVDRNNHITINYGNIAPGTEYNFDTYAAQGYDGFDYGNTIDLNSVMMYGPYDFSKNGLPTITRKDGSLFSIQRNGLSPLDIATVQAMYP</sequence>
<feature type="binding site" evidence="1">
    <location>
        <position position="150"/>
    </location>
    <ligand>
        <name>Zn(2+)</name>
        <dbReference type="ChEBI" id="CHEBI:29105"/>
        <note>catalytic</note>
    </ligand>
</feature>
<reference evidence="3 4" key="1">
    <citation type="submission" date="2016-10" db="EMBL/GenBank/DDBJ databases">
        <title>Arsenicibacter rosenii gen. nov., sp. nov., an efficient arsenic-methylating bacterium isolated from an arsenic-contaminated paddy soil.</title>
        <authorList>
            <person name="Huang K."/>
        </authorList>
    </citation>
    <scope>NUCLEOTIDE SEQUENCE [LARGE SCALE GENOMIC DNA]</scope>
    <source>
        <strain evidence="3 4">SM-1</strain>
    </source>
</reference>
<gene>
    <name evidence="3" type="ORF">BLX24_25225</name>
</gene>
<feature type="binding site" evidence="1">
    <location>
        <position position="160"/>
    </location>
    <ligand>
        <name>Zn(2+)</name>
        <dbReference type="ChEBI" id="CHEBI:29105"/>
        <note>catalytic</note>
    </ligand>
</feature>
<dbReference type="SMART" id="SM00235">
    <property type="entry name" value="ZnMc"/>
    <property type="match status" value="1"/>
</dbReference>
<keyword evidence="1" id="KW-0482">Metalloprotease</keyword>
<dbReference type="AlphaFoldDB" id="A0A1S2VCB8"/>
<feature type="binding site" evidence="1">
    <location>
        <position position="154"/>
    </location>
    <ligand>
        <name>Zn(2+)</name>
        <dbReference type="ChEBI" id="CHEBI:29105"/>
        <note>catalytic</note>
    </ligand>
</feature>
<dbReference type="InterPro" id="IPR006026">
    <property type="entry name" value="Peptidase_Metallo"/>
</dbReference>
<protein>
    <submittedName>
        <fullName evidence="3">Peptidase M12</fullName>
    </submittedName>
</protein>
<evidence type="ECO:0000256" key="1">
    <source>
        <dbReference type="PROSITE-ProRule" id="PRU01211"/>
    </source>
</evidence>
<dbReference type="GO" id="GO:0006508">
    <property type="term" value="P:proteolysis"/>
    <property type="evidence" value="ECO:0007669"/>
    <property type="project" value="UniProtKB-KW"/>
</dbReference>
<keyword evidence="1" id="KW-0479">Metal-binding</keyword>
<comment type="cofactor">
    <cofactor evidence="1">
        <name>Zn(2+)</name>
        <dbReference type="ChEBI" id="CHEBI:29105"/>
    </cofactor>
    <text evidence="1">Binds 1 zinc ion per subunit.</text>
</comment>
<dbReference type="InterPro" id="IPR034035">
    <property type="entry name" value="Astacin-like_dom"/>
</dbReference>
<comment type="caution">
    <text evidence="3">The sequence shown here is derived from an EMBL/GenBank/DDBJ whole genome shotgun (WGS) entry which is preliminary data.</text>
</comment>
<dbReference type="EMBL" id="MORL01000024">
    <property type="protein sequence ID" value="OIN56381.1"/>
    <property type="molecule type" value="Genomic_DNA"/>
</dbReference>